<evidence type="ECO:0000313" key="3">
    <source>
        <dbReference type="Proteomes" id="UP001174691"/>
    </source>
</evidence>
<proteinExistence type="predicted"/>
<gene>
    <name evidence="2" type="ORF">NKR19_g1017</name>
</gene>
<organism evidence="2 3">
    <name type="scientific">Coniochaeta hoffmannii</name>
    <dbReference type="NCBI Taxonomy" id="91930"/>
    <lineage>
        <taxon>Eukaryota</taxon>
        <taxon>Fungi</taxon>
        <taxon>Dikarya</taxon>
        <taxon>Ascomycota</taxon>
        <taxon>Pezizomycotina</taxon>
        <taxon>Sordariomycetes</taxon>
        <taxon>Sordariomycetidae</taxon>
        <taxon>Coniochaetales</taxon>
        <taxon>Coniochaetaceae</taxon>
        <taxon>Coniochaeta</taxon>
    </lineage>
</organism>
<evidence type="ECO:0000259" key="1">
    <source>
        <dbReference type="Pfam" id="PF26640"/>
    </source>
</evidence>
<dbReference type="EMBL" id="JANBVN010000009">
    <property type="protein sequence ID" value="KAJ9164752.1"/>
    <property type="molecule type" value="Genomic_DNA"/>
</dbReference>
<dbReference type="AlphaFoldDB" id="A0AA38SL20"/>
<dbReference type="Proteomes" id="UP001174691">
    <property type="component" value="Unassembled WGS sequence"/>
</dbReference>
<comment type="caution">
    <text evidence="2">The sequence shown here is derived from an EMBL/GenBank/DDBJ whole genome shotgun (WGS) entry which is preliminary data.</text>
</comment>
<keyword evidence="3" id="KW-1185">Reference proteome</keyword>
<dbReference type="PANTHER" id="PTHR10622:SF12">
    <property type="entry name" value="HET DOMAIN-CONTAINING PROTEIN"/>
    <property type="match status" value="1"/>
</dbReference>
<dbReference type="PANTHER" id="PTHR10622">
    <property type="entry name" value="HET DOMAIN-CONTAINING PROTEIN"/>
    <property type="match status" value="1"/>
</dbReference>
<dbReference type="InterPro" id="IPR058525">
    <property type="entry name" value="DUF8212"/>
</dbReference>
<protein>
    <recommendedName>
        <fullName evidence="1">DUF8212 domain-containing protein</fullName>
    </recommendedName>
</protein>
<evidence type="ECO:0000313" key="2">
    <source>
        <dbReference type="EMBL" id="KAJ9164752.1"/>
    </source>
</evidence>
<accession>A0AA38SL20</accession>
<feature type="domain" description="DUF8212" evidence="1">
    <location>
        <begin position="126"/>
        <end position="214"/>
    </location>
</feature>
<sequence>MRLINVDTYEIERFEGDALPEYGILSHTWGREEVTLQELIAPFDLQFFTVDWVCIGSKRALKEAISAVTGIPASVLDHSKDVYSWPVASRMRWASMRSTTRSEDLAYCLMGIFNVHLPLLYGEGHRAFIRLQEEILKTTNDHTLFTWGLLSDARYQVAVGLGHLQHQKLTGMVAQSPRDFQGVCESAAITTLRFMDQPQISANGLRINMPVIKLMPGEIPTLDWHLRDSGLDMVYVGALNCDKALPWCARGSVRATVVLLRLTPKDAPPGTVVQFARIPLDSPPVSHEMAAQWPVVACYIPTSYAKQDFFDNNLRLLKMKSTVQEFEQIGRLPFSHHPAHIEYFGISKSANFFLHRVRVGRRPSIWPTVDLVYGVKDGMVYCDIAPSKNSARNDAFLNEGDLLPDVQNRYKDRDDRQLINWIHTFSRSGPVAEYEAVFGTLKVTSRISCRAARPSDLGRFASVIASIDFIIYTPWVAFELLEMGRSERTDTGMKLV</sequence>
<dbReference type="Pfam" id="PF26640">
    <property type="entry name" value="DUF8212"/>
    <property type="match status" value="1"/>
</dbReference>
<name>A0AA38SL20_9PEZI</name>
<reference evidence="2" key="1">
    <citation type="submission" date="2022-07" db="EMBL/GenBank/DDBJ databases">
        <title>Fungi with potential for degradation of polypropylene.</title>
        <authorList>
            <person name="Gostincar C."/>
        </authorList>
    </citation>
    <scope>NUCLEOTIDE SEQUENCE</scope>
    <source>
        <strain evidence="2">EXF-13287</strain>
    </source>
</reference>